<dbReference type="EnsemblMetazoa" id="HelroT184144">
    <property type="protein sequence ID" value="HelroP184144"/>
    <property type="gene ID" value="HelroG184144"/>
</dbReference>
<reference evidence="2" key="3">
    <citation type="submission" date="2015-06" db="UniProtKB">
        <authorList>
            <consortium name="EnsemblMetazoa"/>
        </authorList>
    </citation>
    <scope>IDENTIFICATION</scope>
</reference>
<accession>T1FKN6</accession>
<organism evidence="2 3">
    <name type="scientific">Helobdella robusta</name>
    <name type="common">Californian leech</name>
    <dbReference type="NCBI Taxonomy" id="6412"/>
    <lineage>
        <taxon>Eukaryota</taxon>
        <taxon>Metazoa</taxon>
        <taxon>Spiralia</taxon>
        <taxon>Lophotrochozoa</taxon>
        <taxon>Annelida</taxon>
        <taxon>Clitellata</taxon>
        <taxon>Hirudinea</taxon>
        <taxon>Rhynchobdellida</taxon>
        <taxon>Glossiphoniidae</taxon>
        <taxon>Helobdella</taxon>
    </lineage>
</organism>
<gene>
    <name evidence="2" type="primary">20209385</name>
    <name evidence="1" type="ORF">HELRODRAFT_184144</name>
</gene>
<dbReference type="GeneID" id="20209385"/>
<evidence type="ECO:0000313" key="3">
    <source>
        <dbReference type="Proteomes" id="UP000015101"/>
    </source>
</evidence>
<dbReference type="KEGG" id="hro:HELRODRAFT_184144"/>
<proteinExistence type="predicted"/>
<evidence type="ECO:0000313" key="2">
    <source>
        <dbReference type="EnsemblMetazoa" id="HelroP184144"/>
    </source>
</evidence>
<dbReference type="HOGENOM" id="CLU_1779453_0_0_1"/>
<sequence length="146" mass="16816">MKNRHNNINNSIKDNNNINNNIINNIKDNNINNNIKDNNIKDNNNNNIINNITDNNNNNNNIINNIKDNNNKSNNINNINNNKPKIHNLASRKCWHSLTATAHAELQDSLYPFESLVHRKACLIKSDTLLQVTLAPPLKYKVREMK</sequence>
<dbReference type="InParanoid" id="T1FKN6"/>
<dbReference type="Proteomes" id="UP000015101">
    <property type="component" value="Unassembled WGS sequence"/>
</dbReference>
<dbReference type="CTD" id="20209385"/>
<dbReference type="AlphaFoldDB" id="T1FKN6"/>
<evidence type="ECO:0000313" key="1">
    <source>
        <dbReference type="EMBL" id="ESO07076.1"/>
    </source>
</evidence>
<name>T1FKN6_HELRO</name>
<dbReference type="EMBL" id="AMQM01009311">
    <property type="status" value="NOT_ANNOTATED_CDS"/>
    <property type="molecule type" value="Genomic_DNA"/>
</dbReference>
<keyword evidence="3" id="KW-1185">Reference proteome</keyword>
<dbReference type="EMBL" id="KB096242">
    <property type="protein sequence ID" value="ESO07076.1"/>
    <property type="molecule type" value="Genomic_DNA"/>
</dbReference>
<protein>
    <submittedName>
        <fullName evidence="1 2">Uncharacterized protein</fullName>
    </submittedName>
</protein>
<reference evidence="1 3" key="2">
    <citation type="journal article" date="2013" name="Nature">
        <title>Insights into bilaterian evolution from three spiralian genomes.</title>
        <authorList>
            <person name="Simakov O."/>
            <person name="Marletaz F."/>
            <person name="Cho S.J."/>
            <person name="Edsinger-Gonzales E."/>
            <person name="Havlak P."/>
            <person name="Hellsten U."/>
            <person name="Kuo D.H."/>
            <person name="Larsson T."/>
            <person name="Lv J."/>
            <person name="Arendt D."/>
            <person name="Savage R."/>
            <person name="Osoegawa K."/>
            <person name="de Jong P."/>
            <person name="Grimwood J."/>
            <person name="Chapman J.A."/>
            <person name="Shapiro H."/>
            <person name="Aerts A."/>
            <person name="Otillar R.P."/>
            <person name="Terry A.Y."/>
            <person name="Boore J.L."/>
            <person name="Grigoriev I.V."/>
            <person name="Lindberg D.R."/>
            <person name="Seaver E.C."/>
            <person name="Weisblat D.A."/>
            <person name="Putnam N.H."/>
            <person name="Rokhsar D.S."/>
        </authorList>
    </citation>
    <scope>NUCLEOTIDE SEQUENCE</scope>
</reference>
<reference evidence="3" key="1">
    <citation type="submission" date="2012-12" db="EMBL/GenBank/DDBJ databases">
        <authorList>
            <person name="Hellsten U."/>
            <person name="Grimwood J."/>
            <person name="Chapman J.A."/>
            <person name="Shapiro H."/>
            <person name="Aerts A."/>
            <person name="Otillar R.P."/>
            <person name="Terry A.Y."/>
            <person name="Boore J.L."/>
            <person name="Simakov O."/>
            <person name="Marletaz F."/>
            <person name="Cho S.-J."/>
            <person name="Edsinger-Gonzales E."/>
            <person name="Havlak P."/>
            <person name="Kuo D.-H."/>
            <person name="Larsson T."/>
            <person name="Lv J."/>
            <person name="Arendt D."/>
            <person name="Savage R."/>
            <person name="Osoegawa K."/>
            <person name="de Jong P."/>
            <person name="Lindberg D.R."/>
            <person name="Seaver E.C."/>
            <person name="Weisblat D.A."/>
            <person name="Putnam N.H."/>
            <person name="Grigoriev I.V."/>
            <person name="Rokhsar D.S."/>
        </authorList>
    </citation>
    <scope>NUCLEOTIDE SEQUENCE</scope>
</reference>
<dbReference type="RefSeq" id="XP_009014824.1">
    <property type="nucleotide sequence ID" value="XM_009016576.1"/>
</dbReference>